<dbReference type="EMBL" id="AGNK02001020">
    <property type="status" value="NOT_ANNOTATED_CDS"/>
    <property type="molecule type" value="Genomic_DNA"/>
</dbReference>
<dbReference type="Gramene" id="KQL24191">
    <property type="protein sequence ID" value="KQL24191"/>
    <property type="gene ID" value="SETIT_033277mg"/>
</dbReference>
<dbReference type="Proteomes" id="UP000004995">
    <property type="component" value="Unassembled WGS sequence"/>
</dbReference>
<evidence type="ECO:0000313" key="1">
    <source>
        <dbReference type="EnsemblPlants" id="KQL24191"/>
    </source>
</evidence>
<dbReference type="InParanoid" id="K4A324"/>
<name>K4A324_SETIT</name>
<dbReference type="AlphaFoldDB" id="K4A324"/>
<dbReference type="EnsemblPlants" id="KQL24191">
    <property type="protein sequence ID" value="KQL24191"/>
    <property type="gene ID" value="SETIT_033277mg"/>
</dbReference>
<proteinExistence type="predicted"/>
<reference evidence="1" key="2">
    <citation type="submission" date="2018-08" db="UniProtKB">
        <authorList>
            <consortium name="EnsemblPlants"/>
        </authorList>
    </citation>
    <scope>IDENTIFICATION</scope>
    <source>
        <strain evidence="1">Yugu1</strain>
    </source>
</reference>
<protein>
    <submittedName>
        <fullName evidence="1">Uncharacterized protein</fullName>
    </submittedName>
</protein>
<accession>K4A324</accession>
<sequence length="206" mass="22060">MDKLVAVYYGGTVKRNEIGGFDFEKMVELPLLFSARPTFSGIMDQLKERLRWTGHGVDAILQGVIDVGSSKGLRIKRLISIGNKDDEVRALDVFVQKVSRQPSPPRFSLDLNNSPIVGSPLQEAVEVHVVPSAPTEVALTQDLESADDDSGCGGFADVGHDDSRLDAIEVPACGIACEASNCVGVRVSGDDDTYEATRAGRAGARN</sequence>
<keyword evidence="2" id="KW-1185">Reference proteome</keyword>
<organism evidence="1 2">
    <name type="scientific">Setaria italica</name>
    <name type="common">Foxtail millet</name>
    <name type="synonym">Panicum italicum</name>
    <dbReference type="NCBI Taxonomy" id="4555"/>
    <lineage>
        <taxon>Eukaryota</taxon>
        <taxon>Viridiplantae</taxon>
        <taxon>Streptophyta</taxon>
        <taxon>Embryophyta</taxon>
        <taxon>Tracheophyta</taxon>
        <taxon>Spermatophyta</taxon>
        <taxon>Magnoliopsida</taxon>
        <taxon>Liliopsida</taxon>
        <taxon>Poales</taxon>
        <taxon>Poaceae</taxon>
        <taxon>PACMAD clade</taxon>
        <taxon>Panicoideae</taxon>
        <taxon>Panicodae</taxon>
        <taxon>Paniceae</taxon>
        <taxon>Cenchrinae</taxon>
        <taxon>Setaria</taxon>
    </lineage>
</organism>
<reference evidence="2" key="1">
    <citation type="journal article" date="2012" name="Nat. Biotechnol.">
        <title>Reference genome sequence of the model plant Setaria.</title>
        <authorList>
            <person name="Bennetzen J.L."/>
            <person name="Schmutz J."/>
            <person name="Wang H."/>
            <person name="Percifield R."/>
            <person name="Hawkins J."/>
            <person name="Pontaroli A.C."/>
            <person name="Estep M."/>
            <person name="Feng L."/>
            <person name="Vaughn J.N."/>
            <person name="Grimwood J."/>
            <person name="Jenkins J."/>
            <person name="Barry K."/>
            <person name="Lindquist E."/>
            <person name="Hellsten U."/>
            <person name="Deshpande S."/>
            <person name="Wang X."/>
            <person name="Wu X."/>
            <person name="Mitros T."/>
            <person name="Triplett J."/>
            <person name="Yang X."/>
            <person name="Ye C.Y."/>
            <person name="Mauro-Herrera M."/>
            <person name="Wang L."/>
            <person name="Li P."/>
            <person name="Sharma M."/>
            <person name="Sharma R."/>
            <person name="Ronald P.C."/>
            <person name="Panaud O."/>
            <person name="Kellogg E.A."/>
            <person name="Brutnell T.P."/>
            <person name="Doust A.N."/>
            <person name="Tuskan G.A."/>
            <person name="Rokhsar D."/>
            <person name="Devos K.M."/>
        </authorList>
    </citation>
    <scope>NUCLEOTIDE SEQUENCE [LARGE SCALE GENOMIC DNA]</scope>
    <source>
        <strain evidence="2">cv. Yugu1</strain>
    </source>
</reference>
<dbReference type="HOGENOM" id="CLU_1333898_0_0_1"/>
<evidence type="ECO:0000313" key="2">
    <source>
        <dbReference type="Proteomes" id="UP000004995"/>
    </source>
</evidence>